<dbReference type="Gene3D" id="3.10.450.50">
    <property type="match status" value="1"/>
</dbReference>
<dbReference type="Pfam" id="PF13577">
    <property type="entry name" value="SnoaL_4"/>
    <property type="match status" value="1"/>
</dbReference>
<keyword evidence="3" id="KW-1185">Reference proteome</keyword>
<name>A0A1X1UPU3_9MYCO</name>
<dbReference type="OrthoDB" id="1492465at2"/>
<dbReference type="NCBIfam" id="TIGR02246">
    <property type="entry name" value="SgcJ/EcaC family oxidoreductase"/>
    <property type="match status" value="1"/>
</dbReference>
<evidence type="ECO:0000313" key="3">
    <source>
        <dbReference type="Proteomes" id="UP000194000"/>
    </source>
</evidence>
<comment type="caution">
    <text evidence="2">The sequence shown here is derived from an EMBL/GenBank/DDBJ whole genome shotgun (WGS) entry which is preliminary data.</text>
</comment>
<reference evidence="2 3" key="1">
    <citation type="submission" date="2016-01" db="EMBL/GenBank/DDBJ databases">
        <title>The new phylogeny of the genus Mycobacterium.</title>
        <authorList>
            <person name="Tarcisio F."/>
            <person name="Conor M."/>
            <person name="Antonella G."/>
            <person name="Elisabetta G."/>
            <person name="Giulia F.S."/>
            <person name="Sara T."/>
            <person name="Anna F."/>
            <person name="Clotilde B."/>
            <person name="Roberto B."/>
            <person name="Veronica D.S."/>
            <person name="Fabio R."/>
            <person name="Monica P."/>
            <person name="Olivier J."/>
            <person name="Enrico T."/>
            <person name="Nicola S."/>
        </authorList>
    </citation>
    <scope>NUCLEOTIDE SEQUENCE [LARGE SCALE GENOMIC DNA]</scope>
    <source>
        <strain evidence="2 3">DSM 45731</strain>
    </source>
</reference>
<dbReference type="Proteomes" id="UP000194000">
    <property type="component" value="Unassembled WGS sequence"/>
</dbReference>
<dbReference type="EMBL" id="LQOW01000026">
    <property type="protein sequence ID" value="ORV58688.1"/>
    <property type="molecule type" value="Genomic_DNA"/>
</dbReference>
<dbReference type="InterPro" id="IPR011944">
    <property type="entry name" value="Steroid_delta5-4_isomerase"/>
</dbReference>
<dbReference type="SUPFAM" id="SSF54427">
    <property type="entry name" value="NTF2-like"/>
    <property type="match status" value="1"/>
</dbReference>
<proteinExistence type="predicted"/>
<dbReference type="InterPro" id="IPR032710">
    <property type="entry name" value="NTF2-like_dom_sf"/>
</dbReference>
<dbReference type="STRING" id="1260918.AWC06_20125"/>
<protein>
    <submittedName>
        <fullName evidence="2">DUF4440 domain-containing protein</fullName>
    </submittedName>
</protein>
<evidence type="ECO:0000259" key="1">
    <source>
        <dbReference type="Pfam" id="PF13577"/>
    </source>
</evidence>
<gene>
    <name evidence="2" type="ORF">AWC06_20125</name>
</gene>
<evidence type="ECO:0000313" key="2">
    <source>
        <dbReference type="EMBL" id="ORV58688.1"/>
    </source>
</evidence>
<feature type="domain" description="SnoaL-like" evidence="1">
    <location>
        <begin position="5"/>
        <end position="128"/>
    </location>
</feature>
<organism evidence="2 3">
    <name type="scientific">Mycobacterium fragae</name>
    <dbReference type="NCBI Taxonomy" id="1260918"/>
    <lineage>
        <taxon>Bacteria</taxon>
        <taxon>Bacillati</taxon>
        <taxon>Actinomycetota</taxon>
        <taxon>Actinomycetes</taxon>
        <taxon>Mycobacteriales</taxon>
        <taxon>Mycobacteriaceae</taxon>
        <taxon>Mycobacterium</taxon>
    </lineage>
</organism>
<dbReference type="RefSeq" id="WP_085198946.1">
    <property type="nucleotide sequence ID" value="NZ_JACKVI010000009.1"/>
</dbReference>
<sequence>MNRDKVADELEIRNLVHRYADASSRRDAADVASTFTAGCEWTSTGLGHHHGRDAVMAFFTEMLANWNVFIQSLLSGVVAFDTADPDKAKGRWFVEETGQRSEGANLVVSGVYHDEYVRDAGAWRIRRRQYDPLLVRADDAVTTLPYPTDVPAF</sequence>
<dbReference type="AlphaFoldDB" id="A0A1X1UPU3"/>
<dbReference type="InterPro" id="IPR037401">
    <property type="entry name" value="SnoaL-like"/>
</dbReference>
<accession>A0A1X1UPU3</accession>